<dbReference type="Proteomes" id="UP000637267">
    <property type="component" value="Unassembled WGS sequence"/>
</dbReference>
<evidence type="ECO:0000256" key="1">
    <source>
        <dbReference type="SAM" id="MobiDB-lite"/>
    </source>
</evidence>
<dbReference type="Pfam" id="PF16989">
    <property type="entry name" value="T6SS_VasJ"/>
    <property type="match status" value="1"/>
</dbReference>
<reference evidence="3" key="1">
    <citation type="journal article" date="2019" name="Int. J. Syst. Evol. Microbiol.">
        <title>The Global Catalogue of Microorganisms (GCM) 10K type strain sequencing project: providing services to taxonomists for standard genome sequencing and annotation.</title>
        <authorList>
            <consortium name="The Broad Institute Genomics Platform"/>
            <consortium name="The Broad Institute Genome Sequencing Center for Infectious Disease"/>
            <person name="Wu L."/>
            <person name="Ma J."/>
        </authorList>
    </citation>
    <scope>NUCLEOTIDE SEQUENCE [LARGE SCALE GENOMIC DNA]</scope>
    <source>
        <strain evidence="3">CGMCC 1.8859</strain>
    </source>
</reference>
<accession>A0ABQ2P4Q0</accession>
<name>A0ABQ2P4Q0_9NEIS</name>
<sequence>MPHRPESRKAALEWLNGERFQVFLARAPASATDVQRACSALALIEQSLAAWDEAVRPDLHPLLYRFEALGEAAGNDAGGNVPAAQDATQTGTAIKQGEIGSSRDLLDRGREMAVFLRRQAEGYLPAYRLLRCVRWDTVTSPPPHDGQGRTRLPPPRQDLQQHLKRLVLQQQWHELLERVELAFAEGANHFWLDLQYLAWQAQGQAGPLYAGWQDMLLTDFAQMRDRLAGVERLSFSDGTPFADDSTLEWISRHAVIRDLEAGDSIVQPPPGVSDSDWQNTVELASATATEKGLEAAWQWVRDLPHVPGAHQQCLRTLLMAQLAEQHGRSDMALHLLTELDGMIETFRLDQWAPALAFEIKAQQWRVLQQRAQRKDVDKITLQQRLEHVHGALAALDPVRTLSLGLPTR</sequence>
<proteinExistence type="predicted"/>
<dbReference type="InterPro" id="IPR017739">
    <property type="entry name" value="T6SS-assoc_VCA0119"/>
</dbReference>
<feature type="region of interest" description="Disordered" evidence="1">
    <location>
        <begin position="77"/>
        <end position="96"/>
    </location>
</feature>
<gene>
    <name evidence="2" type="ORF">GCM10010970_03660</name>
</gene>
<comment type="caution">
    <text evidence="2">The sequence shown here is derived from an EMBL/GenBank/DDBJ whole genome shotgun (WGS) entry which is preliminary data.</text>
</comment>
<dbReference type="PANTHER" id="PTHR37024">
    <property type="entry name" value="TYPE VI SECRETION SYSTEM DUF2094 AND IMPA-RELATED DOMAIN PROTEIN"/>
    <property type="match status" value="1"/>
</dbReference>
<protein>
    <submittedName>
        <fullName evidence="2">Type VI secretion-associated protein</fullName>
    </submittedName>
</protein>
<dbReference type="PANTHER" id="PTHR37024:SF5">
    <property type="entry name" value="IMPA N-TERMINAL DOMAIN-CONTAINING PROTEIN"/>
    <property type="match status" value="1"/>
</dbReference>
<dbReference type="EMBL" id="BMLX01000001">
    <property type="protein sequence ID" value="GGP18196.1"/>
    <property type="molecule type" value="Genomic_DNA"/>
</dbReference>
<organism evidence="2 3">
    <name type="scientific">Silvimonas iriomotensis</name>
    <dbReference type="NCBI Taxonomy" id="449662"/>
    <lineage>
        <taxon>Bacteria</taxon>
        <taxon>Pseudomonadati</taxon>
        <taxon>Pseudomonadota</taxon>
        <taxon>Betaproteobacteria</taxon>
        <taxon>Neisseriales</taxon>
        <taxon>Chitinibacteraceae</taxon>
        <taxon>Silvimonas</taxon>
    </lineage>
</organism>
<dbReference type="NCBIfam" id="TIGR03362">
    <property type="entry name" value="VI_chp_7"/>
    <property type="match status" value="1"/>
</dbReference>
<evidence type="ECO:0000313" key="2">
    <source>
        <dbReference type="EMBL" id="GGP18196.1"/>
    </source>
</evidence>
<keyword evidence="3" id="KW-1185">Reference proteome</keyword>
<evidence type="ECO:0000313" key="3">
    <source>
        <dbReference type="Proteomes" id="UP000637267"/>
    </source>
</evidence>